<evidence type="ECO:0000313" key="1">
    <source>
        <dbReference type="EMBL" id="KAG8472468.1"/>
    </source>
</evidence>
<dbReference type="Proteomes" id="UP000701853">
    <property type="component" value="Chromosome 13"/>
</dbReference>
<comment type="caution">
    <text evidence="1">The sequence shown here is derived from an EMBL/GenBank/DDBJ whole genome shotgun (WGS) entry which is preliminary data.</text>
</comment>
<name>A0A8J5XW83_9ROSI</name>
<proteinExistence type="predicted"/>
<sequence>MYIREEFETVLHHKEILWRQKVHCDWLVLGDHNTKFFHTCTLRRRRHNRISALKNCLGDCVMDDEQLKIEAINFYSNLYGEHPRPRKDFPSSAFLRLNDGDLNFLSRPVIDEEIKNSFFAMAPLKAPGSDGYHDLFY</sequence>
<dbReference type="OrthoDB" id="1002559at2759"/>
<evidence type="ECO:0000313" key="2">
    <source>
        <dbReference type="Proteomes" id="UP000701853"/>
    </source>
</evidence>
<gene>
    <name evidence="1" type="ORF">CXB51_034280</name>
</gene>
<accession>A0A8J5XW83</accession>
<dbReference type="AlphaFoldDB" id="A0A8J5XW83"/>
<keyword evidence="2" id="KW-1185">Reference proteome</keyword>
<protein>
    <submittedName>
        <fullName evidence="1">Uncharacterized protein</fullName>
    </submittedName>
</protein>
<organism evidence="1 2">
    <name type="scientific">Gossypium anomalum</name>
    <dbReference type="NCBI Taxonomy" id="47600"/>
    <lineage>
        <taxon>Eukaryota</taxon>
        <taxon>Viridiplantae</taxon>
        <taxon>Streptophyta</taxon>
        <taxon>Embryophyta</taxon>
        <taxon>Tracheophyta</taxon>
        <taxon>Spermatophyta</taxon>
        <taxon>Magnoliopsida</taxon>
        <taxon>eudicotyledons</taxon>
        <taxon>Gunneridae</taxon>
        <taxon>Pentapetalae</taxon>
        <taxon>rosids</taxon>
        <taxon>malvids</taxon>
        <taxon>Malvales</taxon>
        <taxon>Malvaceae</taxon>
        <taxon>Malvoideae</taxon>
        <taxon>Gossypium</taxon>
    </lineage>
</organism>
<dbReference type="EMBL" id="JAHUZN010000013">
    <property type="protein sequence ID" value="KAG8472468.1"/>
    <property type="molecule type" value="Genomic_DNA"/>
</dbReference>
<reference evidence="1 2" key="1">
    <citation type="journal article" date="2021" name="bioRxiv">
        <title>The Gossypium anomalum genome as a resource for cotton improvement and evolutionary analysis of hybrid incompatibility.</title>
        <authorList>
            <person name="Grover C.E."/>
            <person name="Yuan D."/>
            <person name="Arick M.A."/>
            <person name="Miller E.R."/>
            <person name="Hu G."/>
            <person name="Peterson D.G."/>
            <person name="Wendel J.F."/>
            <person name="Udall J.A."/>
        </authorList>
    </citation>
    <scope>NUCLEOTIDE SEQUENCE [LARGE SCALE GENOMIC DNA]</scope>
    <source>
        <strain evidence="1">JFW-Udall</strain>
        <tissue evidence="1">Leaf</tissue>
    </source>
</reference>